<comment type="caution">
    <text evidence="2">The sequence shown here is derived from an EMBL/GenBank/DDBJ whole genome shotgun (WGS) entry which is preliminary data.</text>
</comment>
<evidence type="ECO:0000256" key="1">
    <source>
        <dbReference type="SAM" id="MobiDB-lite"/>
    </source>
</evidence>
<accession>A0ABR3BL49</accession>
<sequence>MSSSPRPLPPPIPHHIPFKPAHRQSSSLSSMPSRPTTSSAPPMSTPLSRHSSFRVRSSRSSTRTGSPVPRAHGSSVRSKAISPVSPSRLPATDSVSYFPPFEDMGSVCSEGQGSSSGQSERGRACEREKEEGSRSRARSHEKKGSLGSIAGFVSASISWGLASLTYANTSQHSNYCHEESPIPDLHMSPAPTTPEEAVEALSRKFTPSKRRVLEPFTLKESIGPQTEDMAVKEKEKVIKGMHKRRMMSECEVETIIADTGYRGPEGKDDDEAIVERLLDDTRIAKHQTSAFNRRPKPAFRVRIPALPAWRYPMPSPPVTSLCPDIPLEAFSIAVDNPCSPMSATSSEIASTFMISEAKTHLEDAGRAKMEVEQVDCLAELQLQRELQPSISLVKHSCHTFPEPGQATPTKLQSSYPSCRVLKHEMYESSFPGEMAELKRIKSGSSTDSSDTIKPQKACQLAGLHGPTSTITAVMIS</sequence>
<dbReference type="Proteomes" id="UP000054399">
    <property type="component" value="Unassembled WGS sequence"/>
</dbReference>
<proteinExistence type="predicted"/>
<dbReference type="EMBL" id="ATAM02000010">
    <property type="protein sequence ID" value="KAL0243518.1"/>
    <property type="molecule type" value="Genomic_DNA"/>
</dbReference>
<evidence type="ECO:0000313" key="2">
    <source>
        <dbReference type="EMBL" id="KAL0243518.1"/>
    </source>
</evidence>
<feature type="compositionally biased region" description="Low complexity" evidence="1">
    <location>
        <begin position="25"/>
        <end position="50"/>
    </location>
</feature>
<feature type="compositionally biased region" description="Basic and acidic residues" evidence="1">
    <location>
        <begin position="120"/>
        <end position="134"/>
    </location>
</feature>
<feature type="compositionally biased region" description="Pro residues" evidence="1">
    <location>
        <begin position="1"/>
        <end position="14"/>
    </location>
</feature>
<feature type="region of interest" description="Disordered" evidence="1">
    <location>
        <begin position="106"/>
        <end position="145"/>
    </location>
</feature>
<reference evidence="2 3" key="2">
    <citation type="submission" date="2024-01" db="EMBL/GenBank/DDBJ databases">
        <title>Comparative genomics of Cryptococcus and Kwoniella reveals pathogenesis evolution and contrasting modes of karyotype evolution via chromosome fusion or intercentromeric recombination.</title>
        <authorList>
            <person name="Coelho M.A."/>
            <person name="David-Palma M."/>
            <person name="Shea T."/>
            <person name="Bowers K."/>
            <person name="Mcginley-Smith S."/>
            <person name="Mohammad A.W."/>
            <person name="Gnirke A."/>
            <person name="Yurkov A.M."/>
            <person name="Nowrousian M."/>
            <person name="Sun S."/>
            <person name="Cuomo C.A."/>
            <person name="Heitman J."/>
        </authorList>
    </citation>
    <scope>NUCLEOTIDE SEQUENCE [LARGE SCALE GENOMIC DNA]</scope>
    <source>
        <strain evidence="2 3">IND107</strain>
    </source>
</reference>
<keyword evidence="3" id="KW-1185">Reference proteome</keyword>
<reference evidence="3" key="1">
    <citation type="submission" date="2015-01" db="EMBL/GenBank/DDBJ databases">
        <title>The Genome Sequence of Cryptococcus gattii MMRL2647.</title>
        <authorList>
            <consortium name="The Broad Institute Genomics Platform"/>
            <person name="Cuomo C."/>
            <person name="Litvintseva A."/>
            <person name="Chen Y."/>
            <person name="Heitman J."/>
            <person name="Sun S."/>
            <person name="Springer D."/>
            <person name="Dromer F."/>
            <person name="Young S."/>
            <person name="Zeng Q."/>
            <person name="Gargeya S."/>
            <person name="Abouelleil A."/>
            <person name="Alvarado L."/>
            <person name="Chapman S.B."/>
            <person name="Gainer-Dewar J."/>
            <person name="Goldberg J."/>
            <person name="Griggs A."/>
            <person name="Gujja S."/>
            <person name="Hansen M."/>
            <person name="Howarth C."/>
            <person name="Imamovic A."/>
            <person name="Larimer J."/>
            <person name="Murphy C."/>
            <person name="Naylor J."/>
            <person name="Pearson M."/>
            <person name="Priest M."/>
            <person name="Roberts A."/>
            <person name="Saif S."/>
            <person name="Shea T."/>
            <person name="Sykes S."/>
            <person name="Wortman J."/>
            <person name="Nusbaum C."/>
            <person name="Birren B."/>
        </authorList>
    </citation>
    <scope>NUCLEOTIDE SEQUENCE [LARGE SCALE GENOMIC DNA]</scope>
    <source>
        <strain evidence="3">IND107</strain>
    </source>
</reference>
<protein>
    <submittedName>
        <fullName evidence="2">Uncharacterized protein</fullName>
    </submittedName>
</protein>
<feature type="compositionally biased region" description="Low complexity" evidence="1">
    <location>
        <begin position="58"/>
        <end position="70"/>
    </location>
</feature>
<dbReference type="RefSeq" id="XP_066611885.1">
    <property type="nucleotide sequence ID" value="XM_066759939.1"/>
</dbReference>
<gene>
    <name evidence="2" type="ORF">I308_105484</name>
</gene>
<feature type="region of interest" description="Disordered" evidence="1">
    <location>
        <begin position="1"/>
        <end position="91"/>
    </location>
</feature>
<dbReference type="GeneID" id="91992339"/>
<evidence type="ECO:0000313" key="3">
    <source>
        <dbReference type="Proteomes" id="UP000054399"/>
    </source>
</evidence>
<organism evidence="2 3">
    <name type="scientific">Cryptococcus tetragattii IND107</name>
    <dbReference type="NCBI Taxonomy" id="1296105"/>
    <lineage>
        <taxon>Eukaryota</taxon>
        <taxon>Fungi</taxon>
        <taxon>Dikarya</taxon>
        <taxon>Basidiomycota</taxon>
        <taxon>Agaricomycotina</taxon>
        <taxon>Tremellomycetes</taxon>
        <taxon>Tremellales</taxon>
        <taxon>Cryptococcaceae</taxon>
        <taxon>Cryptococcus</taxon>
        <taxon>Cryptococcus gattii species complex</taxon>
    </lineage>
</organism>
<feature type="compositionally biased region" description="Low complexity" evidence="1">
    <location>
        <begin position="109"/>
        <end position="119"/>
    </location>
</feature>
<name>A0ABR3BL49_9TREE</name>